<reference evidence="2 3" key="1">
    <citation type="submission" date="2024-03" db="EMBL/GenBank/DDBJ databases">
        <authorList>
            <person name="Jo J.-H."/>
        </authorList>
    </citation>
    <scope>NUCLEOTIDE SEQUENCE [LARGE SCALE GENOMIC DNA]</scope>
    <source>
        <strain evidence="2 3">PS1R-30</strain>
    </source>
</reference>
<protein>
    <submittedName>
        <fullName evidence="2">Uncharacterized protein</fullName>
    </submittedName>
</protein>
<evidence type="ECO:0000313" key="3">
    <source>
        <dbReference type="Proteomes" id="UP001361239"/>
    </source>
</evidence>
<dbReference type="RefSeq" id="WP_339588671.1">
    <property type="nucleotide sequence ID" value="NZ_JBBHJZ010000004.1"/>
</dbReference>
<evidence type="ECO:0000256" key="1">
    <source>
        <dbReference type="SAM" id="Phobius"/>
    </source>
</evidence>
<keyword evidence="3" id="KW-1185">Reference proteome</keyword>
<feature type="transmembrane region" description="Helical" evidence="1">
    <location>
        <begin position="20"/>
        <end position="40"/>
    </location>
</feature>
<comment type="caution">
    <text evidence="2">The sequence shown here is derived from an EMBL/GenBank/DDBJ whole genome shotgun (WGS) entry which is preliminary data.</text>
</comment>
<proteinExistence type="predicted"/>
<dbReference type="EMBL" id="JBBHJZ010000004">
    <property type="protein sequence ID" value="MEJ5978733.1"/>
    <property type="molecule type" value="Genomic_DNA"/>
</dbReference>
<gene>
    <name evidence="2" type="ORF">WG901_18920</name>
</gene>
<organism evidence="2 3">
    <name type="scientific">Novosphingobium anseongense</name>
    <dbReference type="NCBI Taxonomy" id="3133436"/>
    <lineage>
        <taxon>Bacteria</taxon>
        <taxon>Pseudomonadati</taxon>
        <taxon>Pseudomonadota</taxon>
        <taxon>Alphaproteobacteria</taxon>
        <taxon>Sphingomonadales</taxon>
        <taxon>Sphingomonadaceae</taxon>
        <taxon>Novosphingobium</taxon>
    </lineage>
</organism>
<accession>A0ABU8S069</accession>
<name>A0ABU8S069_9SPHN</name>
<evidence type="ECO:0000313" key="2">
    <source>
        <dbReference type="EMBL" id="MEJ5978733.1"/>
    </source>
</evidence>
<dbReference type="Proteomes" id="UP001361239">
    <property type="component" value="Unassembled WGS sequence"/>
</dbReference>
<keyword evidence="1" id="KW-1133">Transmembrane helix</keyword>
<keyword evidence="1" id="KW-0812">Transmembrane</keyword>
<sequence>MSNPNKTPRDGSDGALSASARSNIAMLVFGFFTLCFLVAIDHEEWFHLRPISAGAVAVSHASDQASEAP</sequence>
<keyword evidence="1" id="KW-0472">Membrane</keyword>